<dbReference type="Proteomes" id="UP001470752">
    <property type="component" value="Unassembled WGS sequence"/>
</dbReference>
<name>A0ABV1CHD0_9FIRM</name>
<accession>A0ABV1CHD0</accession>
<protein>
    <submittedName>
        <fullName evidence="1">DUF6783 domain-containing protein</fullName>
    </submittedName>
</protein>
<reference evidence="1 2" key="1">
    <citation type="submission" date="2024-04" db="EMBL/GenBank/DDBJ databases">
        <title>Human intestinal bacterial collection.</title>
        <authorList>
            <person name="Pauvert C."/>
            <person name="Hitch T.C.A."/>
            <person name="Clavel T."/>
        </authorList>
    </citation>
    <scope>NUCLEOTIDE SEQUENCE [LARGE SCALE GENOMIC DNA]</scope>
    <source>
        <strain evidence="1 2">CLA-AA-H161</strain>
    </source>
</reference>
<gene>
    <name evidence="1" type="ORF">AAAX94_01885</name>
</gene>
<dbReference type="EMBL" id="JBBNFW010000088">
    <property type="protein sequence ID" value="MEQ2411799.1"/>
    <property type="molecule type" value="Genomic_DNA"/>
</dbReference>
<dbReference type="Pfam" id="PF20574">
    <property type="entry name" value="DUF6783"/>
    <property type="match status" value="1"/>
</dbReference>
<proteinExistence type="predicted"/>
<organism evidence="1 2">
    <name type="scientific">Blautia acetigignens</name>
    <dbReference type="NCBI Taxonomy" id="2981783"/>
    <lineage>
        <taxon>Bacteria</taxon>
        <taxon>Bacillati</taxon>
        <taxon>Bacillota</taxon>
        <taxon>Clostridia</taxon>
        <taxon>Lachnospirales</taxon>
        <taxon>Lachnospiraceae</taxon>
        <taxon>Blautia</taxon>
    </lineage>
</organism>
<sequence length="66" mass="7716">MRAKYTAKWGVQIAGMIFQTRSSYCGKVLIRTAFFLLKCAFEKTFFKPIPFHRNQTLHCIPIYALL</sequence>
<keyword evidence="2" id="KW-1185">Reference proteome</keyword>
<evidence type="ECO:0000313" key="2">
    <source>
        <dbReference type="Proteomes" id="UP001470752"/>
    </source>
</evidence>
<comment type="caution">
    <text evidence="1">The sequence shown here is derived from an EMBL/GenBank/DDBJ whole genome shotgun (WGS) entry which is preliminary data.</text>
</comment>
<evidence type="ECO:0000313" key="1">
    <source>
        <dbReference type="EMBL" id="MEQ2411799.1"/>
    </source>
</evidence>
<dbReference type="InterPro" id="IPR046710">
    <property type="entry name" value="DUF6783"/>
</dbReference>